<evidence type="ECO:0000313" key="1">
    <source>
        <dbReference type="EMBL" id="KJV10971.1"/>
    </source>
</evidence>
<dbReference type="RefSeq" id="WP_045774296.1">
    <property type="nucleotide sequence ID" value="NZ_LAJY01000022.1"/>
</dbReference>
<reference evidence="1 2" key="1">
    <citation type="submission" date="2015-03" db="EMBL/GenBank/DDBJ databases">
        <title>Draft genome sequence of Elstera litoralis.</title>
        <authorList>
            <person name="Rahalkar M.C."/>
            <person name="Dhakephalkar P.K."/>
            <person name="Pore S.D."/>
            <person name="Arora P."/>
            <person name="Kapse N.G."/>
            <person name="Pandit P.S."/>
        </authorList>
    </citation>
    <scope>NUCLEOTIDE SEQUENCE [LARGE SCALE GENOMIC DNA]</scope>
    <source>
        <strain evidence="1 2">Dia-1</strain>
    </source>
</reference>
<gene>
    <name evidence="1" type="ORF">VZ95_01420</name>
</gene>
<feature type="non-terminal residue" evidence="1">
    <location>
        <position position="120"/>
    </location>
</feature>
<keyword evidence="2" id="KW-1185">Reference proteome</keyword>
<dbReference type="Proteomes" id="UP000033774">
    <property type="component" value="Unassembled WGS sequence"/>
</dbReference>
<organism evidence="1 2">
    <name type="scientific">Elstera litoralis</name>
    <dbReference type="NCBI Taxonomy" id="552518"/>
    <lineage>
        <taxon>Bacteria</taxon>
        <taxon>Pseudomonadati</taxon>
        <taxon>Pseudomonadota</taxon>
        <taxon>Alphaproteobacteria</taxon>
        <taxon>Rhodospirillales</taxon>
        <taxon>Rhodospirillaceae</taxon>
        <taxon>Elstera</taxon>
    </lineage>
</organism>
<protein>
    <submittedName>
        <fullName evidence="1">Uncharacterized protein</fullName>
    </submittedName>
</protein>
<evidence type="ECO:0000313" key="2">
    <source>
        <dbReference type="Proteomes" id="UP000033774"/>
    </source>
</evidence>
<accession>A0A0F3IWA2</accession>
<dbReference type="AlphaFoldDB" id="A0A0F3IWA2"/>
<proteinExistence type="predicted"/>
<dbReference type="EMBL" id="LAJY01000022">
    <property type="protein sequence ID" value="KJV10971.1"/>
    <property type="molecule type" value="Genomic_DNA"/>
</dbReference>
<comment type="caution">
    <text evidence="1">The sequence shown here is derived from an EMBL/GenBank/DDBJ whole genome shotgun (WGS) entry which is preliminary data.</text>
</comment>
<name>A0A0F3IWA2_9PROT</name>
<sequence>MQRILLADFQVSMTHSARPDLSSSLADRLTVERAVSDLRRSTPVILTDAGQTWLVLAAEAATAGAMVELIPEGTPLTLVLTANRAEALGLAIDEEPGALVARRLRAPYEAGLADPTHPAG</sequence>
<dbReference type="Gene3D" id="3.90.870.10">
    <property type="entry name" value="DHBP synthase"/>
    <property type="match status" value="1"/>
</dbReference>